<protein>
    <recommendedName>
        <fullName evidence="6">Ribosomal RNA small subunit methyltransferase I</fullName>
        <ecNumber evidence="6">2.1.1.198</ecNumber>
    </recommendedName>
    <alternativeName>
        <fullName evidence="6">16S rRNA 2'-O-ribose C1402 methyltransferase</fullName>
    </alternativeName>
    <alternativeName>
        <fullName evidence="6">rRNA (cytidine-2'-O-)-methyltransferase RsmI</fullName>
    </alternativeName>
</protein>
<dbReference type="InterPro" id="IPR014776">
    <property type="entry name" value="4pyrrole_Mease_sub2"/>
</dbReference>
<proteinExistence type="inferred from homology"/>
<dbReference type="NCBIfam" id="TIGR00096">
    <property type="entry name" value="16S rRNA (cytidine(1402)-2'-O)-methyltransferase"/>
    <property type="match status" value="1"/>
</dbReference>
<keyword evidence="1 6" id="KW-0963">Cytoplasm</keyword>
<dbReference type="SUPFAM" id="SSF53790">
    <property type="entry name" value="Tetrapyrrole methylase"/>
    <property type="match status" value="1"/>
</dbReference>
<keyword evidence="2 6" id="KW-0698">rRNA processing</keyword>
<evidence type="ECO:0000313" key="8">
    <source>
        <dbReference type="EMBL" id="PIR72604.1"/>
    </source>
</evidence>
<dbReference type="AlphaFoldDB" id="A0A2H0TMT0"/>
<comment type="catalytic activity">
    <reaction evidence="6">
        <text>cytidine(1402) in 16S rRNA + S-adenosyl-L-methionine = 2'-O-methylcytidine(1402) in 16S rRNA + S-adenosyl-L-homocysteine + H(+)</text>
        <dbReference type="Rhea" id="RHEA:42924"/>
        <dbReference type="Rhea" id="RHEA-COMP:10285"/>
        <dbReference type="Rhea" id="RHEA-COMP:10286"/>
        <dbReference type="ChEBI" id="CHEBI:15378"/>
        <dbReference type="ChEBI" id="CHEBI:57856"/>
        <dbReference type="ChEBI" id="CHEBI:59789"/>
        <dbReference type="ChEBI" id="CHEBI:74495"/>
        <dbReference type="ChEBI" id="CHEBI:82748"/>
        <dbReference type="EC" id="2.1.1.198"/>
    </reaction>
</comment>
<gene>
    <name evidence="6 8" type="primary">rsmI</name>
    <name evidence="8" type="ORF">COU41_00010</name>
</gene>
<dbReference type="InterPro" id="IPR000878">
    <property type="entry name" value="4pyrrol_Mease"/>
</dbReference>
<dbReference type="InterPro" id="IPR018063">
    <property type="entry name" value="SAM_MeTrfase_RsmI_CS"/>
</dbReference>
<dbReference type="PANTHER" id="PTHR46111">
    <property type="entry name" value="RIBOSOMAL RNA SMALL SUBUNIT METHYLTRANSFERASE I"/>
    <property type="match status" value="1"/>
</dbReference>
<dbReference type="InterPro" id="IPR008189">
    <property type="entry name" value="rRNA_ssu_MeTfrase_I"/>
</dbReference>
<organism evidence="8 9">
    <name type="scientific">Candidatus Nealsonbacteria bacterium CG10_big_fil_rev_8_21_14_0_10_36_228</name>
    <dbReference type="NCBI Taxonomy" id="1974708"/>
    <lineage>
        <taxon>Bacteria</taxon>
        <taxon>Candidatus Nealsoniibacteriota</taxon>
    </lineage>
</organism>
<name>A0A2H0TMT0_9BACT</name>
<dbReference type="Gene3D" id="3.30.950.10">
    <property type="entry name" value="Methyltransferase, Cobalt-precorrin-4 Transmethylase, Domain 2"/>
    <property type="match status" value="1"/>
</dbReference>
<feature type="domain" description="Tetrapyrrole methylase" evidence="7">
    <location>
        <begin position="3"/>
        <end position="207"/>
    </location>
</feature>
<evidence type="ECO:0000256" key="3">
    <source>
        <dbReference type="ARBA" id="ARBA00022603"/>
    </source>
</evidence>
<dbReference type="Proteomes" id="UP000237006">
    <property type="component" value="Unassembled WGS sequence"/>
</dbReference>
<dbReference type="FunFam" id="3.30.950.10:FF:000002">
    <property type="entry name" value="Ribosomal RNA small subunit methyltransferase I"/>
    <property type="match status" value="1"/>
</dbReference>
<evidence type="ECO:0000256" key="2">
    <source>
        <dbReference type="ARBA" id="ARBA00022552"/>
    </source>
</evidence>
<dbReference type="PIRSF" id="PIRSF005917">
    <property type="entry name" value="MTase_YraL"/>
    <property type="match status" value="1"/>
</dbReference>
<keyword evidence="4 6" id="KW-0808">Transferase</keyword>
<evidence type="ECO:0000256" key="5">
    <source>
        <dbReference type="ARBA" id="ARBA00022691"/>
    </source>
</evidence>
<evidence type="ECO:0000256" key="1">
    <source>
        <dbReference type="ARBA" id="ARBA00022490"/>
    </source>
</evidence>
<dbReference type="GO" id="GO:0070677">
    <property type="term" value="F:rRNA (cytosine-2'-O-)-methyltransferase activity"/>
    <property type="evidence" value="ECO:0007669"/>
    <property type="project" value="UniProtKB-UniRule"/>
</dbReference>
<reference evidence="9" key="1">
    <citation type="submission" date="2017-09" db="EMBL/GenBank/DDBJ databases">
        <title>Depth-based differentiation of microbial function through sediment-hosted aquifers and enrichment of novel symbionts in the deep terrestrial subsurface.</title>
        <authorList>
            <person name="Probst A.J."/>
            <person name="Ladd B."/>
            <person name="Jarett J.K."/>
            <person name="Geller-Mcgrath D.E."/>
            <person name="Sieber C.M.K."/>
            <person name="Emerson J.B."/>
            <person name="Anantharaman K."/>
            <person name="Thomas B.C."/>
            <person name="Malmstrom R."/>
            <person name="Stieglmeier M."/>
            <person name="Klingl A."/>
            <person name="Woyke T."/>
            <person name="Ryan C.M."/>
            <person name="Banfield J.F."/>
        </authorList>
    </citation>
    <scope>NUCLEOTIDE SEQUENCE [LARGE SCALE GENOMIC DNA]</scope>
</reference>
<dbReference type="GO" id="GO:0005737">
    <property type="term" value="C:cytoplasm"/>
    <property type="evidence" value="ECO:0007669"/>
    <property type="project" value="UniProtKB-SubCell"/>
</dbReference>
<dbReference type="InterPro" id="IPR035996">
    <property type="entry name" value="4pyrrol_Methylase_sf"/>
</dbReference>
<comment type="caution">
    <text evidence="8">The sequence shown here is derived from an EMBL/GenBank/DDBJ whole genome shotgun (WGS) entry which is preliminary data.</text>
</comment>
<evidence type="ECO:0000256" key="6">
    <source>
        <dbReference type="HAMAP-Rule" id="MF_01877"/>
    </source>
</evidence>
<dbReference type="EMBL" id="PFCI01000001">
    <property type="protein sequence ID" value="PIR72604.1"/>
    <property type="molecule type" value="Genomic_DNA"/>
</dbReference>
<comment type="function">
    <text evidence="6">Catalyzes the 2'-O-methylation of the ribose of cytidine 1402 (C1402) in 16S rRNA.</text>
</comment>
<dbReference type="PROSITE" id="PS01296">
    <property type="entry name" value="RSMI"/>
    <property type="match status" value="1"/>
</dbReference>
<comment type="similarity">
    <text evidence="6">Belongs to the methyltransferase superfamily. RsmI family.</text>
</comment>
<evidence type="ECO:0000313" key="9">
    <source>
        <dbReference type="Proteomes" id="UP000237006"/>
    </source>
</evidence>
<dbReference type="PANTHER" id="PTHR46111:SF1">
    <property type="entry name" value="RIBOSOMAL RNA SMALL SUBUNIT METHYLTRANSFERASE I"/>
    <property type="match status" value="1"/>
</dbReference>
<sequence>MATLYIIATPIGNLEDFSFRASRILKEVDLILCEDTRVTKKLLDHYQVKTPTLSYHQHSKLQKIDYILSLLKQGKNLALVSDAGTPGISDPGNKLINLITRPGRVVKIIPIPGPSAVTAAASISGFPMDKFIFMGFPPTKRKRKKFFEEIANSKYPVIFYESPYRIIKTLKDLQLTISNQQLTINIVVCRELTKKFETINRGSIEEVIWEIEKDMIKGEFVVIVKKEEQD</sequence>
<keyword evidence="5 6" id="KW-0949">S-adenosyl-L-methionine</keyword>
<dbReference type="InterPro" id="IPR014777">
    <property type="entry name" value="4pyrrole_Mease_sub1"/>
</dbReference>
<evidence type="ECO:0000259" key="7">
    <source>
        <dbReference type="Pfam" id="PF00590"/>
    </source>
</evidence>
<dbReference type="HAMAP" id="MF_01877">
    <property type="entry name" value="16SrRNA_methyltr_I"/>
    <property type="match status" value="1"/>
</dbReference>
<keyword evidence="3 6" id="KW-0489">Methyltransferase</keyword>
<comment type="subcellular location">
    <subcellularLocation>
        <location evidence="6">Cytoplasm</location>
    </subcellularLocation>
</comment>
<evidence type="ECO:0000256" key="4">
    <source>
        <dbReference type="ARBA" id="ARBA00022679"/>
    </source>
</evidence>
<dbReference type="EC" id="2.1.1.198" evidence="6"/>
<dbReference type="CDD" id="cd11648">
    <property type="entry name" value="RsmI"/>
    <property type="match status" value="1"/>
</dbReference>
<accession>A0A2H0TMT0</accession>
<dbReference type="FunFam" id="3.40.1010.10:FF:000007">
    <property type="entry name" value="Ribosomal RNA small subunit methyltransferase I"/>
    <property type="match status" value="1"/>
</dbReference>
<dbReference type="Gene3D" id="3.40.1010.10">
    <property type="entry name" value="Cobalt-precorrin-4 Transmethylase, Domain 1"/>
    <property type="match status" value="1"/>
</dbReference>
<dbReference type="Pfam" id="PF00590">
    <property type="entry name" value="TP_methylase"/>
    <property type="match status" value="1"/>
</dbReference>